<dbReference type="SUPFAM" id="SSF88946">
    <property type="entry name" value="Sigma2 domain of RNA polymerase sigma factors"/>
    <property type="match status" value="1"/>
</dbReference>
<dbReference type="CDD" id="cd06171">
    <property type="entry name" value="Sigma70_r4"/>
    <property type="match status" value="1"/>
</dbReference>
<dbReference type="SUPFAM" id="SSF88659">
    <property type="entry name" value="Sigma3 and sigma4 domains of RNA polymerase sigma factors"/>
    <property type="match status" value="1"/>
</dbReference>
<accession>A0ABU7V876</accession>
<keyword evidence="3" id="KW-0731">Sigma factor</keyword>
<proteinExistence type="inferred from homology"/>
<evidence type="ECO:0000259" key="7">
    <source>
        <dbReference type="Pfam" id="PF08281"/>
    </source>
</evidence>
<dbReference type="InterPro" id="IPR014284">
    <property type="entry name" value="RNA_pol_sigma-70_dom"/>
</dbReference>
<evidence type="ECO:0000256" key="4">
    <source>
        <dbReference type="ARBA" id="ARBA00023125"/>
    </source>
</evidence>
<evidence type="ECO:0000259" key="6">
    <source>
        <dbReference type="Pfam" id="PF04542"/>
    </source>
</evidence>
<dbReference type="InterPro" id="IPR039425">
    <property type="entry name" value="RNA_pol_sigma-70-like"/>
</dbReference>
<dbReference type="RefSeq" id="WP_331792034.1">
    <property type="nucleotide sequence ID" value="NZ_BAAAUO010000001.1"/>
</dbReference>
<dbReference type="PANTHER" id="PTHR43133">
    <property type="entry name" value="RNA POLYMERASE ECF-TYPE SIGMA FACTO"/>
    <property type="match status" value="1"/>
</dbReference>
<dbReference type="Gene3D" id="1.10.1740.10">
    <property type="match status" value="1"/>
</dbReference>
<dbReference type="EMBL" id="JAZHOV010000006">
    <property type="protein sequence ID" value="MEF2255886.1"/>
    <property type="molecule type" value="Genomic_DNA"/>
</dbReference>
<dbReference type="InterPro" id="IPR013249">
    <property type="entry name" value="RNA_pol_sigma70_r4_t2"/>
</dbReference>
<gene>
    <name evidence="8" type="ORF">V2V91_12195</name>
</gene>
<dbReference type="InterPro" id="IPR013324">
    <property type="entry name" value="RNA_pol_sigma_r3/r4-like"/>
</dbReference>
<dbReference type="Gene3D" id="1.10.10.10">
    <property type="entry name" value="Winged helix-like DNA-binding domain superfamily/Winged helix DNA-binding domain"/>
    <property type="match status" value="1"/>
</dbReference>
<organism evidence="8 9">
    <name type="scientific">Microbacterium schleiferi</name>
    <dbReference type="NCBI Taxonomy" id="69362"/>
    <lineage>
        <taxon>Bacteria</taxon>
        <taxon>Bacillati</taxon>
        <taxon>Actinomycetota</taxon>
        <taxon>Actinomycetes</taxon>
        <taxon>Micrococcales</taxon>
        <taxon>Microbacteriaceae</taxon>
        <taxon>Microbacterium</taxon>
    </lineage>
</organism>
<keyword evidence="4" id="KW-0238">DNA-binding</keyword>
<dbReference type="PANTHER" id="PTHR43133:SF8">
    <property type="entry name" value="RNA POLYMERASE SIGMA FACTOR HI_1459-RELATED"/>
    <property type="match status" value="1"/>
</dbReference>
<evidence type="ECO:0000256" key="2">
    <source>
        <dbReference type="ARBA" id="ARBA00023015"/>
    </source>
</evidence>
<evidence type="ECO:0000256" key="3">
    <source>
        <dbReference type="ARBA" id="ARBA00023082"/>
    </source>
</evidence>
<feature type="domain" description="RNA polymerase sigma-70 region 2" evidence="6">
    <location>
        <begin position="18"/>
        <end position="84"/>
    </location>
</feature>
<dbReference type="Pfam" id="PF04542">
    <property type="entry name" value="Sigma70_r2"/>
    <property type="match status" value="1"/>
</dbReference>
<evidence type="ECO:0000313" key="8">
    <source>
        <dbReference type="EMBL" id="MEF2255886.1"/>
    </source>
</evidence>
<keyword evidence="2" id="KW-0805">Transcription regulation</keyword>
<evidence type="ECO:0000256" key="1">
    <source>
        <dbReference type="ARBA" id="ARBA00010641"/>
    </source>
</evidence>
<feature type="domain" description="RNA polymerase sigma factor 70 region 4 type 2" evidence="7">
    <location>
        <begin position="119"/>
        <end position="170"/>
    </location>
</feature>
<reference evidence="8 9" key="1">
    <citation type="submission" date="2024-01" db="EMBL/GenBank/DDBJ databases">
        <title>the genome sequence of strain Microbacterium schleiferi NBRC 15075.</title>
        <authorList>
            <person name="Ding Y."/>
            <person name="Zhang G."/>
        </authorList>
    </citation>
    <scope>NUCLEOTIDE SEQUENCE [LARGE SCALE GENOMIC DNA]</scope>
    <source>
        <strain evidence="8 9">NBRC 15075</strain>
    </source>
</reference>
<protein>
    <submittedName>
        <fullName evidence="8">Sigma-70 family RNA polymerase sigma factor</fullName>
    </submittedName>
</protein>
<dbReference type="InterPro" id="IPR036388">
    <property type="entry name" value="WH-like_DNA-bd_sf"/>
</dbReference>
<keyword evidence="5" id="KW-0804">Transcription</keyword>
<keyword evidence="9" id="KW-1185">Reference proteome</keyword>
<comment type="similarity">
    <text evidence="1">Belongs to the sigma-70 factor family. ECF subfamily.</text>
</comment>
<dbReference type="Pfam" id="PF08281">
    <property type="entry name" value="Sigma70_r4_2"/>
    <property type="match status" value="1"/>
</dbReference>
<dbReference type="NCBIfam" id="TIGR02937">
    <property type="entry name" value="sigma70-ECF"/>
    <property type="match status" value="1"/>
</dbReference>
<name>A0ABU7V876_9MICO</name>
<evidence type="ECO:0000313" key="9">
    <source>
        <dbReference type="Proteomes" id="UP001351900"/>
    </source>
</evidence>
<dbReference type="InterPro" id="IPR013325">
    <property type="entry name" value="RNA_pol_sigma_r2"/>
</dbReference>
<sequence>MSRSPVSEELQDWIEIVVEDNAHDLLRYLQRRVSQPEDAADLLGRVLLALWENGARVPTTDTDARMWCFGIARNMLREHYRHNTKHLTLATELRDHLRVSTLQDNAPDTMVEARIRAETVRAAVLELDTKSRELVMLVHWDGFTIAEAARLLAVNESTARTRHGRALQLLERELGERPLQPEVARSSPQPDLTIG</sequence>
<dbReference type="InterPro" id="IPR007627">
    <property type="entry name" value="RNA_pol_sigma70_r2"/>
</dbReference>
<evidence type="ECO:0000256" key="5">
    <source>
        <dbReference type="ARBA" id="ARBA00023163"/>
    </source>
</evidence>
<dbReference type="Proteomes" id="UP001351900">
    <property type="component" value="Unassembled WGS sequence"/>
</dbReference>
<comment type="caution">
    <text evidence="8">The sequence shown here is derived from an EMBL/GenBank/DDBJ whole genome shotgun (WGS) entry which is preliminary data.</text>
</comment>